<organism evidence="1 2">
    <name type="scientific">Acaryochloris thomasi RCC1774</name>
    <dbReference type="NCBI Taxonomy" id="1764569"/>
    <lineage>
        <taxon>Bacteria</taxon>
        <taxon>Bacillati</taxon>
        <taxon>Cyanobacteriota</taxon>
        <taxon>Cyanophyceae</taxon>
        <taxon>Acaryochloridales</taxon>
        <taxon>Acaryochloridaceae</taxon>
        <taxon>Acaryochloris</taxon>
        <taxon>Acaryochloris thomasi</taxon>
    </lineage>
</organism>
<evidence type="ECO:0000313" key="2">
    <source>
        <dbReference type="Proteomes" id="UP000248857"/>
    </source>
</evidence>
<evidence type="ECO:0008006" key="3">
    <source>
        <dbReference type="Google" id="ProtNLM"/>
    </source>
</evidence>
<keyword evidence="2" id="KW-1185">Reference proteome</keyword>
<dbReference type="Pfam" id="PF09601">
    <property type="entry name" value="DUF2459"/>
    <property type="match status" value="1"/>
</dbReference>
<comment type="caution">
    <text evidence="1">The sequence shown here is derived from an EMBL/GenBank/DDBJ whole genome shotgun (WGS) entry which is preliminary data.</text>
</comment>
<protein>
    <recommendedName>
        <fullName evidence="3">DUF2459 domain-containing protein</fullName>
    </recommendedName>
</protein>
<evidence type="ECO:0000313" key="1">
    <source>
        <dbReference type="EMBL" id="PZD72453.1"/>
    </source>
</evidence>
<dbReference type="OrthoDB" id="211174at2"/>
<sequence length="232" mass="26024">MKEAVALVQWSRCALALLALLLGLPPVYMAVFTPYSVSSPLFQGRSLPPGNAYDLYVANWGYHTSIILQQPQGWRLGPSNAVDAPFVEYSWGDRNFYMNADFSPSAIFATVFLPTQSVLHLRNWSQAPTSDDGMRHLYHRQINAQQLSTLIGSLETSFKGAEPQRPEALPPVARFRGRFYPAREFYIFWSACNAWTVNHLAAADLARPGWSVLAAEQVAPKLRHFQALSRSH</sequence>
<dbReference type="Proteomes" id="UP000248857">
    <property type="component" value="Unassembled WGS sequence"/>
</dbReference>
<dbReference type="InterPro" id="IPR011727">
    <property type="entry name" value="CHP02117"/>
</dbReference>
<dbReference type="AlphaFoldDB" id="A0A2W1JFF8"/>
<dbReference type="RefSeq" id="WP_110987118.1">
    <property type="nucleotide sequence ID" value="NZ_CAWNWM010000010.1"/>
</dbReference>
<dbReference type="EMBL" id="PQWO01000010">
    <property type="protein sequence ID" value="PZD72453.1"/>
    <property type="molecule type" value="Genomic_DNA"/>
</dbReference>
<reference evidence="1 2" key="1">
    <citation type="journal article" date="2018" name="Sci. Rep.">
        <title>A novel species of the marine cyanobacterium Acaryochloris with a unique pigment content and lifestyle.</title>
        <authorList>
            <person name="Partensky F."/>
            <person name="Six C."/>
            <person name="Ratin M."/>
            <person name="Garczarek L."/>
            <person name="Vaulot D."/>
            <person name="Probert I."/>
            <person name="Calteau A."/>
            <person name="Gourvil P."/>
            <person name="Marie D."/>
            <person name="Grebert T."/>
            <person name="Bouchier C."/>
            <person name="Le Panse S."/>
            <person name="Gachenot M."/>
            <person name="Rodriguez F."/>
            <person name="Garrido J.L."/>
        </authorList>
    </citation>
    <scope>NUCLEOTIDE SEQUENCE [LARGE SCALE GENOMIC DNA]</scope>
    <source>
        <strain evidence="1 2">RCC1774</strain>
    </source>
</reference>
<accession>A0A2W1JFF8</accession>
<gene>
    <name evidence="1" type="ORF">C1752_03722</name>
</gene>
<name>A0A2W1JFF8_9CYAN</name>
<proteinExistence type="predicted"/>